<organism evidence="1 2">
    <name type="scientific">Sphaerisporangium aureirubrum</name>
    <dbReference type="NCBI Taxonomy" id="1544736"/>
    <lineage>
        <taxon>Bacteria</taxon>
        <taxon>Bacillati</taxon>
        <taxon>Actinomycetota</taxon>
        <taxon>Actinomycetes</taxon>
        <taxon>Streptosporangiales</taxon>
        <taxon>Streptosporangiaceae</taxon>
        <taxon>Sphaerisporangium</taxon>
    </lineage>
</organism>
<accession>A0ABW1NCT4</accession>
<evidence type="ECO:0000313" key="2">
    <source>
        <dbReference type="Proteomes" id="UP001596137"/>
    </source>
</evidence>
<dbReference type="EMBL" id="JBHSRF010000007">
    <property type="protein sequence ID" value="MFC6081139.1"/>
    <property type="molecule type" value="Genomic_DNA"/>
</dbReference>
<proteinExistence type="predicted"/>
<dbReference type="RefSeq" id="WP_380748642.1">
    <property type="nucleotide sequence ID" value="NZ_JBHSRF010000007.1"/>
</dbReference>
<protein>
    <submittedName>
        <fullName evidence="1">Uncharacterized protein</fullName>
    </submittedName>
</protein>
<dbReference type="Proteomes" id="UP001596137">
    <property type="component" value="Unassembled WGS sequence"/>
</dbReference>
<evidence type="ECO:0000313" key="1">
    <source>
        <dbReference type="EMBL" id="MFC6081139.1"/>
    </source>
</evidence>
<keyword evidence="2" id="KW-1185">Reference proteome</keyword>
<reference evidence="2" key="1">
    <citation type="journal article" date="2019" name="Int. J. Syst. Evol. Microbiol.">
        <title>The Global Catalogue of Microorganisms (GCM) 10K type strain sequencing project: providing services to taxonomists for standard genome sequencing and annotation.</title>
        <authorList>
            <consortium name="The Broad Institute Genomics Platform"/>
            <consortium name="The Broad Institute Genome Sequencing Center for Infectious Disease"/>
            <person name="Wu L."/>
            <person name="Ma J."/>
        </authorList>
    </citation>
    <scope>NUCLEOTIDE SEQUENCE [LARGE SCALE GENOMIC DNA]</scope>
    <source>
        <strain evidence="2">JCM 30346</strain>
    </source>
</reference>
<sequence>MNETEPAATRAALHAVAELLMAGPQYRRSGTIRLRVTPGGFATVAEPELRVDGTDLVTGDGTRLALAGRTIGELGAATGAGAGAPEGLYHDGSGGSADDVPAVDPGAAKVLAEALARGDAALRVFAPEQTPVLWPEHFDLGVTVSEVNYGMSLGDGYLGEPYAYVGPWQPREGAFWNAPFGAARPLAEAGDLVAFFAEGRRLASS</sequence>
<comment type="caution">
    <text evidence="1">The sequence shown here is derived from an EMBL/GenBank/DDBJ whole genome shotgun (WGS) entry which is preliminary data.</text>
</comment>
<gene>
    <name evidence="1" type="ORF">ACFP1K_08215</name>
</gene>
<name>A0ABW1NCT4_9ACTN</name>